<evidence type="ECO:0000313" key="2">
    <source>
        <dbReference type="EMBL" id="GIX72628.1"/>
    </source>
</evidence>
<organism evidence="2 3">
    <name type="scientific">Caerostris extrusa</name>
    <name type="common">Bark spider</name>
    <name type="synonym">Caerostris bankana</name>
    <dbReference type="NCBI Taxonomy" id="172846"/>
    <lineage>
        <taxon>Eukaryota</taxon>
        <taxon>Metazoa</taxon>
        <taxon>Ecdysozoa</taxon>
        <taxon>Arthropoda</taxon>
        <taxon>Chelicerata</taxon>
        <taxon>Arachnida</taxon>
        <taxon>Araneae</taxon>
        <taxon>Araneomorphae</taxon>
        <taxon>Entelegynae</taxon>
        <taxon>Araneoidea</taxon>
        <taxon>Araneidae</taxon>
        <taxon>Caerostris</taxon>
    </lineage>
</organism>
<gene>
    <name evidence="2" type="primary">AVEN_181227_1</name>
    <name evidence="2" type="ORF">CEXT_393791</name>
</gene>
<comment type="caution">
    <text evidence="2">The sequence shown here is derived from an EMBL/GenBank/DDBJ whole genome shotgun (WGS) entry which is preliminary data.</text>
</comment>
<keyword evidence="3" id="KW-1185">Reference proteome</keyword>
<dbReference type="EMBL" id="BPLR01019863">
    <property type="protein sequence ID" value="GIX72628.1"/>
    <property type="molecule type" value="Genomic_DNA"/>
</dbReference>
<dbReference type="AlphaFoldDB" id="A0AAV4MJT1"/>
<feature type="compositionally biased region" description="Polar residues" evidence="1">
    <location>
        <begin position="139"/>
        <end position="154"/>
    </location>
</feature>
<proteinExistence type="predicted"/>
<evidence type="ECO:0000313" key="3">
    <source>
        <dbReference type="Proteomes" id="UP001054945"/>
    </source>
</evidence>
<feature type="region of interest" description="Disordered" evidence="1">
    <location>
        <begin position="139"/>
        <end position="168"/>
    </location>
</feature>
<dbReference type="Proteomes" id="UP001054945">
    <property type="component" value="Unassembled WGS sequence"/>
</dbReference>
<feature type="compositionally biased region" description="Basic and acidic residues" evidence="1">
    <location>
        <begin position="157"/>
        <end position="168"/>
    </location>
</feature>
<protein>
    <submittedName>
        <fullName evidence="2">DUF4211 domain-containing protein</fullName>
    </submittedName>
</protein>
<name>A0AAV4MJT1_CAEEX</name>
<sequence>MHPPKFAPCSSMMNSHANSVHPVPSSMMSSLIDSPFIFNSPDIVDDKGALDLFNSHVDSGAHEQDPSNSMPSFLENDLTILESESITVASRQLRSTKTNEYNPNSSSIVGNSNKNVIHQPVVFNDHMNGGSISSNTKYTYSSSLDQSHPGNSLCNFPKKEAAEVEDAK</sequence>
<evidence type="ECO:0000256" key="1">
    <source>
        <dbReference type="SAM" id="MobiDB-lite"/>
    </source>
</evidence>
<reference evidence="2 3" key="1">
    <citation type="submission" date="2021-06" db="EMBL/GenBank/DDBJ databases">
        <title>Caerostris extrusa draft genome.</title>
        <authorList>
            <person name="Kono N."/>
            <person name="Arakawa K."/>
        </authorList>
    </citation>
    <scope>NUCLEOTIDE SEQUENCE [LARGE SCALE GENOMIC DNA]</scope>
</reference>
<accession>A0AAV4MJT1</accession>